<reference evidence="2 3" key="1">
    <citation type="submission" date="2016-10" db="EMBL/GenBank/DDBJ databases">
        <authorList>
            <person name="de Groot N.N."/>
        </authorList>
    </citation>
    <scope>NUCLEOTIDE SEQUENCE [LARGE SCALE GENOMIC DNA]</scope>
    <source>
        <strain evidence="2 3">JCM 11308</strain>
    </source>
</reference>
<feature type="domain" description="AB hydrolase-1" evidence="1">
    <location>
        <begin position="37"/>
        <end position="252"/>
    </location>
</feature>
<dbReference type="SUPFAM" id="SSF53474">
    <property type="entry name" value="alpha/beta-Hydrolases"/>
    <property type="match status" value="1"/>
</dbReference>
<dbReference type="AlphaFoldDB" id="A0A1G7ERF1"/>
<evidence type="ECO:0000313" key="2">
    <source>
        <dbReference type="EMBL" id="SDE66233.1"/>
    </source>
</evidence>
<protein>
    <submittedName>
        <fullName evidence="2">3-oxoadipate enol-lactonase</fullName>
    </submittedName>
</protein>
<dbReference type="GO" id="GO:0003824">
    <property type="term" value="F:catalytic activity"/>
    <property type="evidence" value="ECO:0007669"/>
    <property type="project" value="UniProtKB-ARBA"/>
</dbReference>
<dbReference type="InterPro" id="IPR000073">
    <property type="entry name" value="AB_hydrolase_1"/>
</dbReference>
<dbReference type="PANTHER" id="PTHR43433">
    <property type="entry name" value="HYDROLASE, ALPHA/BETA FOLD FAMILY PROTEIN"/>
    <property type="match status" value="1"/>
</dbReference>
<dbReference type="EMBL" id="FNAB01000026">
    <property type="protein sequence ID" value="SDE66233.1"/>
    <property type="molecule type" value="Genomic_DNA"/>
</dbReference>
<dbReference type="InterPro" id="IPR050471">
    <property type="entry name" value="AB_hydrolase"/>
</dbReference>
<accession>A0A1G7ERF1</accession>
<dbReference type="STRING" id="168276.SAMN05444580_12622"/>
<proteinExistence type="predicted"/>
<evidence type="ECO:0000259" key="1">
    <source>
        <dbReference type="Pfam" id="PF00561"/>
    </source>
</evidence>
<dbReference type="InterPro" id="IPR029058">
    <property type="entry name" value="AB_hydrolase_fold"/>
</dbReference>
<dbReference type="RefSeq" id="WP_072847358.1">
    <property type="nucleotide sequence ID" value="NZ_FNAB01000026.1"/>
</dbReference>
<keyword evidence="3" id="KW-1185">Reference proteome</keyword>
<dbReference type="Proteomes" id="UP000199417">
    <property type="component" value="Unassembled WGS sequence"/>
</dbReference>
<dbReference type="PRINTS" id="PR00111">
    <property type="entry name" value="ABHYDROLASE"/>
</dbReference>
<evidence type="ECO:0000313" key="3">
    <source>
        <dbReference type="Proteomes" id="UP000199417"/>
    </source>
</evidence>
<sequence length="276" mass="29746">MITGKMHSVDGTLLNYRIFGQGTEVVTCLHPLALDGSWYEDLAAAMGQDRRYLCPDFRGHGGTQFGPTRVTLDLLAEDVAALWYQLGNQSSTVLGVSLGGMVAQALATRHRASVDSLVLMGTTARFDEQSSYHTGQRAALARSDGGMAKLLEPTLRRWFDEDTIRANERLVELARASLTATDGEVHGAFLDAMRELDYIDSSPEWASPPATLVIGGEHDTSATPAVTKALAAAVPGAELAMTPGGHLAMFENVRQAADLVNDFLVRQNLDSRDSAR</sequence>
<dbReference type="Gene3D" id="3.40.50.1820">
    <property type="entry name" value="alpha/beta hydrolase"/>
    <property type="match status" value="1"/>
</dbReference>
<dbReference type="Pfam" id="PF00561">
    <property type="entry name" value="Abhydrolase_1"/>
    <property type="match status" value="1"/>
</dbReference>
<organism evidence="2 3">
    <name type="scientific">Rhodococcus tukisamuensis</name>
    <dbReference type="NCBI Taxonomy" id="168276"/>
    <lineage>
        <taxon>Bacteria</taxon>
        <taxon>Bacillati</taxon>
        <taxon>Actinomycetota</taxon>
        <taxon>Actinomycetes</taxon>
        <taxon>Mycobacteriales</taxon>
        <taxon>Nocardiaceae</taxon>
        <taxon>Rhodococcus</taxon>
    </lineage>
</organism>
<gene>
    <name evidence="2" type="ORF">SAMN05444580_12622</name>
</gene>
<name>A0A1G7ERF1_9NOCA</name>
<dbReference type="PANTHER" id="PTHR43433:SF1">
    <property type="entry name" value="BLL5160 PROTEIN"/>
    <property type="match status" value="1"/>
</dbReference>